<proteinExistence type="predicted"/>
<feature type="non-terminal residue" evidence="1">
    <location>
        <position position="1"/>
    </location>
</feature>
<name>A0A392VI09_9FABA</name>
<evidence type="ECO:0000313" key="2">
    <source>
        <dbReference type="Proteomes" id="UP000265520"/>
    </source>
</evidence>
<dbReference type="Proteomes" id="UP000265520">
    <property type="component" value="Unassembled WGS sequence"/>
</dbReference>
<organism evidence="1 2">
    <name type="scientific">Trifolium medium</name>
    <dbReference type="NCBI Taxonomy" id="97028"/>
    <lineage>
        <taxon>Eukaryota</taxon>
        <taxon>Viridiplantae</taxon>
        <taxon>Streptophyta</taxon>
        <taxon>Embryophyta</taxon>
        <taxon>Tracheophyta</taxon>
        <taxon>Spermatophyta</taxon>
        <taxon>Magnoliopsida</taxon>
        <taxon>eudicotyledons</taxon>
        <taxon>Gunneridae</taxon>
        <taxon>Pentapetalae</taxon>
        <taxon>rosids</taxon>
        <taxon>fabids</taxon>
        <taxon>Fabales</taxon>
        <taxon>Fabaceae</taxon>
        <taxon>Papilionoideae</taxon>
        <taxon>50 kb inversion clade</taxon>
        <taxon>NPAAA clade</taxon>
        <taxon>Hologalegina</taxon>
        <taxon>IRL clade</taxon>
        <taxon>Trifolieae</taxon>
        <taxon>Trifolium</taxon>
    </lineage>
</organism>
<accession>A0A392VI09</accession>
<sequence length="59" mass="6556">ANEVCFLDYLPEVSLSGCSGLASSYESPSNGVDCNSLLLFLLLITLWRFSRGTWRRTPV</sequence>
<reference evidence="1 2" key="1">
    <citation type="journal article" date="2018" name="Front. Plant Sci.">
        <title>Red Clover (Trifolium pratense) and Zigzag Clover (T. medium) - A Picture of Genomic Similarities and Differences.</title>
        <authorList>
            <person name="Dluhosova J."/>
            <person name="Istvanek J."/>
            <person name="Nedelnik J."/>
            <person name="Repkova J."/>
        </authorList>
    </citation>
    <scope>NUCLEOTIDE SEQUENCE [LARGE SCALE GENOMIC DNA]</scope>
    <source>
        <strain evidence="2">cv. 10/8</strain>
        <tissue evidence="1">Leaf</tissue>
    </source>
</reference>
<keyword evidence="2" id="KW-1185">Reference proteome</keyword>
<dbReference type="AlphaFoldDB" id="A0A392VI09"/>
<comment type="caution">
    <text evidence="1">The sequence shown here is derived from an EMBL/GenBank/DDBJ whole genome shotgun (WGS) entry which is preliminary data.</text>
</comment>
<evidence type="ECO:0000313" key="1">
    <source>
        <dbReference type="EMBL" id="MCI88028.1"/>
    </source>
</evidence>
<protein>
    <submittedName>
        <fullName evidence="1">Uncharacterized protein</fullName>
    </submittedName>
</protein>
<dbReference type="EMBL" id="LXQA011181688">
    <property type="protein sequence ID" value="MCI88028.1"/>
    <property type="molecule type" value="Genomic_DNA"/>
</dbReference>